<dbReference type="Gene3D" id="1.25.40.10">
    <property type="entry name" value="Tetratricopeptide repeat domain"/>
    <property type="match status" value="1"/>
</dbReference>
<evidence type="ECO:0000256" key="1">
    <source>
        <dbReference type="PROSITE-ProRule" id="PRU00339"/>
    </source>
</evidence>
<dbReference type="PROSITE" id="PS50005">
    <property type="entry name" value="TPR"/>
    <property type="match status" value="1"/>
</dbReference>
<dbReference type="AlphaFoldDB" id="A0A1G2LV94"/>
<feature type="repeat" description="TPR" evidence="1">
    <location>
        <begin position="89"/>
        <end position="122"/>
    </location>
</feature>
<comment type="caution">
    <text evidence="3">The sequence shown here is derived from an EMBL/GenBank/DDBJ whole genome shotgun (WGS) entry which is preliminary data.</text>
</comment>
<feature type="transmembrane region" description="Helical" evidence="2">
    <location>
        <begin position="7"/>
        <end position="26"/>
    </location>
</feature>
<dbReference type="Proteomes" id="UP000178302">
    <property type="component" value="Unassembled WGS sequence"/>
</dbReference>
<dbReference type="EMBL" id="MHQZ01000004">
    <property type="protein sequence ID" value="OHA14792.1"/>
    <property type="molecule type" value="Genomic_DNA"/>
</dbReference>
<proteinExistence type="predicted"/>
<evidence type="ECO:0000313" key="4">
    <source>
        <dbReference type="Proteomes" id="UP000178302"/>
    </source>
</evidence>
<dbReference type="InterPro" id="IPR011990">
    <property type="entry name" value="TPR-like_helical_dom_sf"/>
</dbReference>
<organism evidence="3 4">
    <name type="scientific">Candidatus Tagabacteria bacterium RIFCSPLOWO2_01_FULL_39_11</name>
    <dbReference type="NCBI Taxonomy" id="1802295"/>
    <lineage>
        <taxon>Bacteria</taxon>
        <taxon>Candidatus Tagaibacteriota</taxon>
    </lineage>
</organism>
<dbReference type="InterPro" id="IPR019734">
    <property type="entry name" value="TPR_rpt"/>
</dbReference>
<dbReference type="SUPFAM" id="SSF48452">
    <property type="entry name" value="TPR-like"/>
    <property type="match status" value="1"/>
</dbReference>
<keyword evidence="1" id="KW-0802">TPR repeat</keyword>
<keyword evidence="2" id="KW-0812">Transmembrane</keyword>
<keyword evidence="2" id="KW-1133">Transmembrane helix</keyword>
<sequence>MAGKKKFFIISVPLILVLGAGFFIWFDLNKSNESNGSGGSDFVKPADMKMPDLSRPIVITADFPEDAKEIAKKNIEDTIVELKTDNTLFNSWMRLGVLRKAIGDYEGAKEVWEFAGALAPKNSASFNNLGDLYWHYLPDFKKAEENFLKAIENDPAKTFIYINLSEFYSLSYKEKFDMADDILLKGLENNPSDLNLLKVLADYYKNSGNKNKAGEYYNLILGIYPGEVWAKKELQDL</sequence>
<evidence type="ECO:0000313" key="3">
    <source>
        <dbReference type="EMBL" id="OHA14792.1"/>
    </source>
</evidence>
<protein>
    <submittedName>
        <fullName evidence="3">Uncharacterized protein</fullName>
    </submittedName>
</protein>
<reference evidence="3 4" key="1">
    <citation type="journal article" date="2016" name="Nat. Commun.">
        <title>Thousands of microbial genomes shed light on interconnected biogeochemical processes in an aquifer system.</title>
        <authorList>
            <person name="Anantharaman K."/>
            <person name="Brown C.T."/>
            <person name="Hug L.A."/>
            <person name="Sharon I."/>
            <person name="Castelle C.J."/>
            <person name="Probst A.J."/>
            <person name="Thomas B.C."/>
            <person name="Singh A."/>
            <person name="Wilkins M.J."/>
            <person name="Karaoz U."/>
            <person name="Brodie E.L."/>
            <person name="Williams K.H."/>
            <person name="Hubbard S.S."/>
            <person name="Banfield J.F."/>
        </authorList>
    </citation>
    <scope>NUCLEOTIDE SEQUENCE [LARGE SCALE GENOMIC DNA]</scope>
</reference>
<name>A0A1G2LV94_9BACT</name>
<accession>A0A1G2LV94</accession>
<gene>
    <name evidence="3" type="ORF">A2909_01870</name>
</gene>
<evidence type="ECO:0000256" key="2">
    <source>
        <dbReference type="SAM" id="Phobius"/>
    </source>
</evidence>
<dbReference type="Pfam" id="PF13181">
    <property type="entry name" value="TPR_8"/>
    <property type="match status" value="2"/>
</dbReference>
<keyword evidence="2" id="KW-0472">Membrane</keyword>